<feature type="transmembrane region" description="Helical" evidence="1">
    <location>
        <begin position="86"/>
        <end position="106"/>
    </location>
</feature>
<proteinExistence type="predicted"/>
<evidence type="ECO:0000256" key="1">
    <source>
        <dbReference type="SAM" id="Phobius"/>
    </source>
</evidence>
<gene>
    <name evidence="2" type="ORF">QBC38DRAFT_197526</name>
</gene>
<keyword evidence="3" id="KW-1185">Reference proteome</keyword>
<dbReference type="AlphaFoldDB" id="A0AAN7BPQ7"/>
<accession>A0AAN7BPQ7</accession>
<sequence length="165" mass="19361">MREIFFGVLFFLLYKNKVLFFYTFFFFFCFISLHHKNKKQALLTLLLDRPSSAFCSVARNVRFVFSGKDGSVGLSSVWVFEIRRLIGMYVCNLFIEGFFFFSTVSLRNGKKNLHRVDSEGTKMKRPFISFPSALTKEDKNVNKFMNLVDMTCLFKNIHYILECVA</sequence>
<name>A0AAN7BPQ7_9PEZI</name>
<reference evidence="2" key="1">
    <citation type="journal article" date="2023" name="Mol. Phylogenet. Evol.">
        <title>Genome-scale phylogeny and comparative genomics of the fungal order Sordariales.</title>
        <authorList>
            <person name="Hensen N."/>
            <person name="Bonometti L."/>
            <person name="Westerberg I."/>
            <person name="Brannstrom I.O."/>
            <person name="Guillou S."/>
            <person name="Cros-Aarteil S."/>
            <person name="Calhoun S."/>
            <person name="Haridas S."/>
            <person name="Kuo A."/>
            <person name="Mondo S."/>
            <person name="Pangilinan J."/>
            <person name="Riley R."/>
            <person name="LaButti K."/>
            <person name="Andreopoulos B."/>
            <person name="Lipzen A."/>
            <person name="Chen C."/>
            <person name="Yan M."/>
            <person name="Daum C."/>
            <person name="Ng V."/>
            <person name="Clum A."/>
            <person name="Steindorff A."/>
            <person name="Ohm R.A."/>
            <person name="Martin F."/>
            <person name="Silar P."/>
            <person name="Natvig D.O."/>
            <person name="Lalanne C."/>
            <person name="Gautier V."/>
            <person name="Ament-Velasquez S.L."/>
            <person name="Kruys A."/>
            <person name="Hutchinson M.I."/>
            <person name="Powell A.J."/>
            <person name="Barry K."/>
            <person name="Miller A.N."/>
            <person name="Grigoriev I.V."/>
            <person name="Debuchy R."/>
            <person name="Gladieux P."/>
            <person name="Hiltunen Thoren M."/>
            <person name="Johannesson H."/>
        </authorList>
    </citation>
    <scope>NUCLEOTIDE SEQUENCE</scope>
    <source>
        <strain evidence="2">CBS 990.96</strain>
    </source>
</reference>
<keyword evidence="1" id="KW-1133">Transmembrane helix</keyword>
<comment type="caution">
    <text evidence="2">The sequence shown here is derived from an EMBL/GenBank/DDBJ whole genome shotgun (WGS) entry which is preliminary data.</text>
</comment>
<evidence type="ECO:0000313" key="3">
    <source>
        <dbReference type="Proteomes" id="UP001301958"/>
    </source>
</evidence>
<keyword evidence="1" id="KW-0812">Transmembrane</keyword>
<feature type="transmembrane region" description="Helical" evidence="1">
    <location>
        <begin position="12"/>
        <end position="33"/>
    </location>
</feature>
<dbReference type="Proteomes" id="UP001301958">
    <property type="component" value="Unassembled WGS sequence"/>
</dbReference>
<reference evidence="2" key="2">
    <citation type="submission" date="2023-05" db="EMBL/GenBank/DDBJ databases">
        <authorList>
            <consortium name="Lawrence Berkeley National Laboratory"/>
            <person name="Steindorff A."/>
            <person name="Hensen N."/>
            <person name="Bonometti L."/>
            <person name="Westerberg I."/>
            <person name="Brannstrom I.O."/>
            <person name="Guillou S."/>
            <person name="Cros-Aarteil S."/>
            <person name="Calhoun S."/>
            <person name="Haridas S."/>
            <person name="Kuo A."/>
            <person name="Mondo S."/>
            <person name="Pangilinan J."/>
            <person name="Riley R."/>
            <person name="Labutti K."/>
            <person name="Andreopoulos B."/>
            <person name="Lipzen A."/>
            <person name="Chen C."/>
            <person name="Yanf M."/>
            <person name="Daum C."/>
            <person name="Ng V."/>
            <person name="Clum A."/>
            <person name="Ohm R."/>
            <person name="Martin F."/>
            <person name="Silar P."/>
            <person name="Natvig D."/>
            <person name="Lalanne C."/>
            <person name="Gautier V."/>
            <person name="Ament-Velasquez S.L."/>
            <person name="Kruys A."/>
            <person name="Hutchinson M.I."/>
            <person name="Powell A.J."/>
            <person name="Barry K."/>
            <person name="Miller A.N."/>
            <person name="Grigoriev I.V."/>
            <person name="Debuchy R."/>
            <person name="Gladieux P."/>
            <person name="Thoren M.H."/>
            <person name="Johannesson H."/>
        </authorList>
    </citation>
    <scope>NUCLEOTIDE SEQUENCE</scope>
    <source>
        <strain evidence="2">CBS 990.96</strain>
    </source>
</reference>
<evidence type="ECO:0000313" key="2">
    <source>
        <dbReference type="EMBL" id="KAK4227215.1"/>
    </source>
</evidence>
<organism evidence="2 3">
    <name type="scientific">Podospora fimiseda</name>
    <dbReference type="NCBI Taxonomy" id="252190"/>
    <lineage>
        <taxon>Eukaryota</taxon>
        <taxon>Fungi</taxon>
        <taxon>Dikarya</taxon>
        <taxon>Ascomycota</taxon>
        <taxon>Pezizomycotina</taxon>
        <taxon>Sordariomycetes</taxon>
        <taxon>Sordariomycetidae</taxon>
        <taxon>Sordariales</taxon>
        <taxon>Podosporaceae</taxon>
        <taxon>Podospora</taxon>
    </lineage>
</organism>
<protein>
    <submittedName>
        <fullName evidence="2">Uncharacterized protein</fullName>
    </submittedName>
</protein>
<keyword evidence="1" id="KW-0472">Membrane</keyword>
<dbReference type="EMBL" id="MU865334">
    <property type="protein sequence ID" value="KAK4227215.1"/>
    <property type="molecule type" value="Genomic_DNA"/>
</dbReference>